<organism evidence="1 2">
    <name type="scientific">Penicillium bovifimosum</name>
    <dbReference type="NCBI Taxonomy" id="126998"/>
    <lineage>
        <taxon>Eukaryota</taxon>
        <taxon>Fungi</taxon>
        <taxon>Dikarya</taxon>
        <taxon>Ascomycota</taxon>
        <taxon>Pezizomycotina</taxon>
        <taxon>Eurotiomycetes</taxon>
        <taxon>Eurotiomycetidae</taxon>
        <taxon>Eurotiales</taxon>
        <taxon>Aspergillaceae</taxon>
        <taxon>Penicillium</taxon>
    </lineage>
</organism>
<sequence length="419" mass="47570">MINTYEETIWIDARNGETMAESFAIIFDEFANSKVIPDGVPVDKWKALRALEILKDLPICWLMIIDGWNTEPPLPTKDNQPWLAALTVAPQKRGTVLITTCCRDLVRLVDTPAENKPLVDAGSRILTEHFILPVSSKANALEFLYGLTAFPDTLHRSPENTEARAIVGSLECFPPAVMESTQIIQEHHITDCTFFDEKGSRPELNDIVLKWWFTGLNLNQPYSLHDALSASFGRMGATRGTIMALLFMFRCSSYAVDTEYVKLAYELKRGTDYEFPWAEIRRPESGYWDAASIEWTKLVELDRVIEGLLNSSALTYHWRSQRPAMPLATQEWIQAQLSRTEQWRMAVLALEVILYIEHNRGYSGTPSYKQVKTLWTEIYGGLCESIHIPNIGPQTLLHTIRYLYSTGAENLPPQPPTGE</sequence>
<name>A0A9W9H243_9EURO</name>
<accession>A0A9W9H243</accession>
<evidence type="ECO:0000313" key="2">
    <source>
        <dbReference type="Proteomes" id="UP001149079"/>
    </source>
</evidence>
<keyword evidence="2" id="KW-1185">Reference proteome</keyword>
<dbReference type="OrthoDB" id="10661226at2759"/>
<comment type="caution">
    <text evidence="1">The sequence shown here is derived from an EMBL/GenBank/DDBJ whole genome shotgun (WGS) entry which is preliminary data.</text>
</comment>
<dbReference type="AlphaFoldDB" id="A0A9W9H243"/>
<reference evidence="1" key="1">
    <citation type="submission" date="2022-11" db="EMBL/GenBank/DDBJ databases">
        <authorList>
            <person name="Petersen C."/>
        </authorList>
    </citation>
    <scope>NUCLEOTIDE SEQUENCE</scope>
    <source>
        <strain evidence="1">IBT 22155</strain>
    </source>
</reference>
<gene>
    <name evidence="1" type="ORF">N7515_004734</name>
</gene>
<protein>
    <submittedName>
        <fullName evidence="1">Uncharacterized protein</fullName>
    </submittedName>
</protein>
<dbReference type="RefSeq" id="XP_056522428.1">
    <property type="nucleotide sequence ID" value="XM_056665478.1"/>
</dbReference>
<dbReference type="Proteomes" id="UP001149079">
    <property type="component" value="Unassembled WGS sequence"/>
</dbReference>
<reference evidence="1" key="2">
    <citation type="journal article" date="2023" name="IMA Fungus">
        <title>Comparative genomic study of the Penicillium genus elucidates a diverse pangenome and 15 lateral gene transfer events.</title>
        <authorList>
            <person name="Petersen C."/>
            <person name="Sorensen T."/>
            <person name="Nielsen M.R."/>
            <person name="Sondergaard T.E."/>
            <person name="Sorensen J.L."/>
            <person name="Fitzpatrick D.A."/>
            <person name="Frisvad J.C."/>
            <person name="Nielsen K.L."/>
        </authorList>
    </citation>
    <scope>NUCLEOTIDE SEQUENCE</scope>
    <source>
        <strain evidence="1">IBT 22155</strain>
    </source>
</reference>
<dbReference type="GeneID" id="81404648"/>
<proteinExistence type="predicted"/>
<evidence type="ECO:0000313" key="1">
    <source>
        <dbReference type="EMBL" id="KAJ5135456.1"/>
    </source>
</evidence>
<dbReference type="EMBL" id="JAPQKL010000004">
    <property type="protein sequence ID" value="KAJ5135456.1"/>
    <property type="molecule type" value="Genomic_DNA"/>
</dbReference>